<comment type="caution">
    <text evidence="3">The sequence shown here is derived from an EMBL/GenBank/DDBJ whole genome shotgun (WGS) entry which is preliminary data.</text>
</comment>
<evidence type="ECO:0000256" key="1">
    <source>
        <dbReference type="ARBA" id="ARBA00023125"/>
    </source>
</evidence>
<dbReference type="Proteomes" id="UP001564657">
    <property type="component" value="Unassembled WGS sequence"/>
</dbReference>
<reference evidence="3 4" key="1">
    <citation type="submission" date="2024-08" db="EMBL/GenBank/DDBJ databases">
        <title>Clostridium lapicellarii sp. nov., and Clostridium renhuaiense sp. nov., two species isolated from the mud in a fermentation cellar used for producing sauce-flavour Chinese liquors.</title>
        <authorList>
            <person name="Yang F."/>
            <person name="Wang H."/>
            <person name="Chen L.Q."/>
            <person name="Zhou N."/>
            <person name="Lu J.J."/>
            <person name="Pu X.X."/>
            <person name="Wan B."/>
            <person name="Wang L."/>
            <person name="Liu S.J."/>
        </authorList>
    </citation>
    <scope>NUCLEOTIDE SEQUENCE [LARGE SCALE GENOMIC DNA]</scope>
    <source>
        <strain evidence="3 4">MT-5</strain>
    </source>
</reference>
<dbReference type="InterPro" id="IPR009061">
    <property type="entry name" value="DNA-bd_dom_put_sf"/>
</dbReference>
<dbReference type="CDD" id="cd01106">
    <property type="entry name" value="HTH_TipAL-Mta"/>
    <property type="match status" value="1"/>
</dbReference>
<dbReference type="PROSITE" id="PS50937">
    <property type="entry name" value="HTH_MERR_2"/>
    <property type="match status" value="1"/>
</dbReference>
<dbReference type="InterPro" id="IPR012925">
    <property type="entry name" value="TipAS_dom"/>
</dbReference>
<protein>
    <submittedName>
        <fullName evidence="3">MerR family transcriptional regulator</fullName>
    </submittedName>
</protein>
<dbReference type="PANTHER" id="PTHR30204:SF96">
    <property type="entry name" value="CHROMOSOME-ANCHORING PROTEIN RACA"/>
    <property type="match status" value="1"/>
</dbReference>
<evidence type="ECO:0000313" key="3">
    <source>
        <dbReference type="EMBL" id="MEY8001994.1"/>
    </source>
</evidence>
<keyword evidence="4" id="KW-1185">Reference proteome</keyword>
<dbReference type="PANTHER" id="PTHR30204">
    <property type="entry name" value="REDOX-CYCLING DRUG-SENSING TRANSCRIPTIONAL ACTIVATOR SOXR"/>
    <property type="match status" value="1"/>
</dbReference>
<gene>
    <name evidence="3" type="ORF">AB8U03_17745</name>
</gene>
<dbReference type="Pfam" id="PF07739">
    <property type="entry name" value="TipAS"/>
    <property type="match status" value="1"/>
</dbReference>
<dbReference type="Pfam" id="PF13411">
    <property type="entry name" value="MerR_1"/>
    <property type="match status" value="1"/>
</dbReference>
<keyword evidence="1" id="KW-0238">DNA-binding</keyword>
<dbReference type="InterPro" id="IPR000551">
    <property type="entry name" value="MerR-type_HTH_dom"/>
</dbReference>
<feature type="domain" description="HTH merR-type" evidence="2">
    <location>
        <begin position="8"/>
        <end position="77"/>
    </location>
</feature>
<name>A0ABV4BT73_9CLOT</name>
<dbReference type="SUPFAM" id="SSF89082">
    <property type="entry name" value="Antibiotic binding domain of TipA-like multidrug resistance regulators"/>
    <property type="match status" value="1"/>
</dbReference>
<organism evidence="3 4">
    <name type="scientific">Clostridium moutaii</name>
    <dbReference type="NCBI Taxonomy" id="3240932"/>
    <lineage>
        <taxon>Bacteria</taxon>
        <taxon>Bacillati</taxon>
        <taxon>Bacillota</taxon>
        <taxon>Clostridia</taxon>
        <taxon>Eubacteriales</taxon>
        <taxon>Clostridiaceae</taxon>
        <taxon>Clostridium</taxon>
    </lineage>
</organism>
<accession>A0ABV4BT73</accession>
<dbReference type="SMART" id="SM00422">
    <property type="entry name" value="HTH_MERR"/>
    <property type="match status" value="1"/>
</dbReference>
<sequence length="267" mass="31423">MKDFREDFITVGELAKKVGVTVRTLQYYDKIGLLKAGFNEGGHRIYKLDDIIKLQQILFLKSLGFSLKQIKNKILKQRTSLGFEQIFTNQRKILIGQITNLNKIVNMLNEVIDEIKIGKEISFEKLMFIMEQMNQGNPYTFVIRYFGDEQLKNLARRFYSPEKYREYMEEYKDIFTRLNDLYRKGADPLGSEGQKLAKDWWKMVNQFTAGDTNLLKSLLYAGRDIKNWPENTTNLKDAIEHFLINALYVYFRKNNIQFSEMEVGKDG</sequence>
<proteinExistence type="predicted"/>
<dbReference type="SUPFAM" id="SSF46955">
    <property type="entry name" value="Putative DNA-binding domain"/>
    <property type="match status" value="1"/>
</dbReference>
<dbReference type="Gene3D" id="1.10.1660.10">
    <property type="match status" value="1"/>
</dbReference>
<dbReference type="PRINTS" id="PR00040">
    <property type="entry name" value="HTHMERR"/>
</dbReference>
<dbReference type="InterPro" id="IPR036244">
    <property type="entry name" value="TipA-like_antibiotic-bd"/>
</dbReference>
<dbReference type="RefSeq" id="WP_369705891.1">
    <property type="nucleotide sequence ID" value="NZ_JBGEWD010000036.1"/>
</dbReference>
<evidence type="ECO:0000313" key="4">
    <source>
        <dbReference type="Proteomes" id="UP001564657"/>
    </source>
</evidence>
<dbReference type="EMBL" id="JBGEWD010000036">
    <property type="protein sequence ID" value="MEY8001994.1"/>
    <property type="molecule type" value="Genomic_DNA"/>
</dbReference>
<evidence type="ECO:0000259" key="2">
    <source>
        <dbReference type="PROSITE" id="PS50937"/>
    </source>
</evidence>
<dbReference type="InterPro" id="IPR047057">
    <property type="entry name" value="MerR_fam"/>
</dbReference>